<dbReference type="Pfam" id="PF10604">
    <property type="entry name" value="Polyketide_cyc2"/>
    <property type="match status" value="1"/>
</dbReference>
<gene>
    <name evidence="1" type="ORF">GOQ30_12400</name>
</gene>
<dbReference type="InterPro" id="IPR023393">
    <property type="entry name" value="START-like_dom_sf"/>
</dbReference>
<accession>A0A6I4ISX6</accession>
<evidence type="ECO:0000313" key="1">
    <source>
        <dbReference type="EMBL" id="MVO09963.1"/>
    </source>
</evidence>
<evidence type="ECO:0000313" key="2">
    <source>
        <dbReference type="Proteomes" id="UP000431264"/>
    </source>
</evidence>
<proteinExistence type="predicted"/>
<dbReference type="SUPFAM" id="SSF55961">
    <property type="entry name" value="Bet v1-like"/>
    <property type="match status" value="1"/>
</dbReference>
<dbReference type="AlphaFoldDB" id="A0A6I4ISX6"/>
<dbReference type="SUPFAM" id="SSF55136">
    <property type="entry name" value="Probable bacterial effector-binding domain"/>
    <property type="match status" value="1"/>
</dbReference>
<evidence type="ECO:0008006" key="3">
    <source>
        <dbReference type="Google" id="ProtNLM"/>
    </source>
</evidence>
<keyword evidence="2" id="KW-1185">Reference proteome</keyword>
<reference evidence="2" key="1">
    <citation type="submission" date="2019-05" db="EMBL/GenBank/DDBJ databases">
        <title>Flavobacterium profundi sp. nov., isolated from a deep-sea seamount.</title>
        <authorList>
            <person name="Zhang D.-C."/>
        </authorList>
    </citation>
    <scope>NUCLEOTIDE SEQUENCE [LARGE SCALE GENOMIC DNA]</scope>
    <source>
        <strain evidence="2">TP390</strain>
    </source>
</reference>
<dbReference type="RefSeq" id="WP_140998333.1">
    <property type="nucleotide sequence ID" value="NZ_VDCZ01000009.1"/>
</dbReference>
<dbReference type="Gene3D" id="3.20.80.10">
    <property type="entry name" value="Regulatory factor, effector binding domain"/>
    <property type="match status" value="1"/>
</dbReference>
<dbReference type="InterPro" id="IPR011256">
    <property type="entry name" value="Reg_factor_effector_dom_sf"/>
</dbReference>
<dbReference type="Gene3D" id="3.30.530.20">
    <property type="match status" value="1"/>
</dbReference>
<name>A0A6I4ISX6_9FLAO</name>
<protein>
    <recommendedName>
        <fullName evidence="3">Bacterial transcription activator effector binding domain-containing protein</fullName>
    </recommendedName>
</protein>
<dbReference type="OrthoDB" id="9807923at2"/>
<dbReference type="Proteomes" id="UP000431264">
    <property type="component" value="Unassembled WGS sequence"/>
</dbReference>
<dbReference type="EMBL" id="WQLW01000009">
    <property type="protein sequence ID" value="MVO09963.1"/>
    <property type="molecule type" value="Genomic_DNA"/>
</dbReference>
<dbReference type="InterPro" id="IPR019587">
    <property type="entry name" value="Polyketide_cyclase/dehydratase"/>
</dbReference>
<comment type="caution">
    <text evidence="1">The sequence shown here is derived from an EMBL/GenBank/DDBJ whole genome shotgun (WGS) entry which is preliminary data.</text>
</comment>
<sequence length="361" mass="41334">MRIAKYIFLLLLLLSIAFIVFIATQPNQFNYHSEKTIASPRNTVYQYINDYKNWPSWHPDLTSKSKVSISEISFGEGASLSWNTSKITTTRVFPLDSIFQSRAENDKKYDLYWKFEEVNGATKVTWGIKGDLSFKEKFFSFLKGGNEFIYTSKIEQGLEDINDFLVNELSSYNILLNGVIQVQASYYIQHKDSSSLAEFSIKTNDALNKVQQFVKQNDIVKNGEPFIQFNSWNLESEPLYFAACIPIEDEILTTPLSDITGHFQEEYQALKITLQGSYYHRKEAWKKALDFIAENEVYQLDKNYSITEIHKKGRAVTSQPSEFITEILIPVISTVGTTKPAVTQPVAQPKPVVTQKKDSVN</sequence>
<organism evidence="1 2">
    <name type="scientific">Flavobacterium profundi</name>
    <dbReference type="NCBI Taxonomy" id="1774945"/>
    <lineage>
        <taxon>Bacteria</taxon>
        <taxon>Pseudomonadati</taxon>
        <taxon>Bacteroidota</taxon>
        <taxon>Flavobacteriia</taxon>
        <taxon>Flavobacteriales</taxon>
        <taxon>Flavobacteriaceae</taxon>
        <taxon>Flavobacterium</taxon>
    </lineage>
</organism>